<evidence type="ECO:0000313" key="2">
    <source>
        <dbReference type="EMBL" id="GLS25762.1"/>
    </source>
</evidence>
<name>A0AA37WP72_9GAMM</name>
<sequence length="184" mass="20588">MKRHFYITNDLQEMHRVQEDLEASGVTTPQIHVLSNDDVECEKNELNDVDSLLKKDVIHSTEVGFLVGMVVAVAILVSAHLSGVTEYITWVPPLFLSVVIIGFCSWEGGLIGIQAPHHDFRKFQSELASGNHVMLVDVNDRQESVLENVMGMHPKLHVAGVGEAAPGWILSLQRRFQQFVHWAP</sequence>
<reference evidence="2 3" key="1">
    <citation type="journal article" date="2014" name="Int. J. Syst. Evol. Microbiol.">
        <title>Complete genome sequence of Corynebacterium casei LMG S-19264T (=DSM 44701T), isolated from a smear-ripened cheese.</title>
        <authorList>
            <consortium name="US DOE Joint Genome Institute (JGI-PGF)"/>
            <person name="Walter F."/>
            <person name="Albersmeier A."/>
            <person name="Kalinowski J."/>
            <person name="Ruckert C."/>
        </authorList>
    </citation>
    <scope>NUCLEOTIDE SEQUENCE [LARGE SCALE GENOMIC DNA]</scope>
    <source>
        <strain evidence="2 3">NBRC 110095</strain>
    </source>
</reference>
<organism evidence="2 3">
    <name type="scientific">Marinibactrum halimedae</name>
    <dbReference type="NCBI Taxonomy" id="1444977"/>
    <lineage>
        <taxon>Bacteria</taxon>
        <taxon>Pseudomonadati</taxon>
        <taxon>Pseudomonadota</taxon>
        <taxon>Gammaproteobacteria</taxon>
        <taxon>Cellvibrionales</taxon>
        <taxon>Cellvibrionaceae</taxon>
        <taxon>Marinibactrum</taxon>
    </lineage>
</organism>
<keyword evidence="3" id="KW-1185">Reference proteome</keyword>
<accession>A0AA37WP72</accession>
<dbReference type="Proteomes" id="UP001156870">
    <property type="component" value="Unassembled WGS sequence"/>
</dbReference>
<evidence type="ECO:0000313" key="3">
    <source>
        <dbReference type="Proteomes" id="UP001156870"/>
    </source>
</evidence>
<dbReference type="RefSeq" id="WP_232593934.1">
    <property type="nucleotide sequence ID" value="NZ_BSPD01000035.1"/>
</dbReference>
<evidence type="ECO:0008006" key="4">
    <source>
        <dbReference type="Google" id="ProtNLM"/>
    </source>
</evidence>
<proteinExistence type="predicted"/>
<feature type="transmembrane region" description="Helical" evidence="1">
    <location>
        <begin position="94"/>
        <end position="113"/>
    </location>
</feature>
<keyword evidence="1" id="KW-0812">Transmembrane</keyword>
<dbReference type="AlphaFoldDB" id="A0AA37WP72"/>
<gene>
    <name evidence="2" type="ORF">GCM10007877_14760</name>
</gene>
<dbReference type="EMBL" id="BSPD01000035">
    <property type="protein sequence ID" value="GLS25762.1"/>
    <property type="molecule type" value="Genomic_DNA"/>
</dbReference>
<feature type="transmembrane region" description="Helical" evidence="1">
    <location>
        <begin position="63"/>
        <end position="82"/>
    </location>
</feature>
<comment type="caution">
    <text evidence="2">The sequence shown here is derived from an EMBL/GenBank/DDBJ whole genome shotgun (WGS) entry which is preliminary data.</text>
</comment>
<keyword evidence="1" id="KW-1133">Transmembrane helix</keyword>
<protein>
    <recommendedName>
        <fullName evidence="4">NAD/FAD-utilizing enzyme</fullName>
    </recommendedName>
</protein>
<evidence type="ECO:0000256" key="1">
    <source>
        <dbReference type="SAM" id="Phobius"/>
    </source>
</evidence>
<keyword evidence="1" id="KW-0472">Membrane</keyword>